<keyword evidence="1" id="KW-0723">Serine/threonine-protein kinase</keyword>
<dbReference type="EMBL" id="CP136896">
    <property type="protein sequence ID" value="WOL13250.1"/>
    <property type="molecule type" value="Genomic_DNA"/>
</dbReference>
<dbReference type="SUPFAM" id="SSF56112">
    <property type="entry name" value="Protein kinase-like (PK-like)"/>
    <property type="match status" value="1"/>
</dbReference>
<feature type="region of interest" description="Disordered" evidence="6">
    <location>
        <begin position="1"/>
        <end position="20"/>
    </location>
</feature>
<dbReference type="Gene3D" id="3.30.200.20">
    <property type="entry name" value="Phosphorylase Kinase, domain 1"/>
    <property type="match status" value="1"/>
</dbReference>
<proteinExistence type="predicted"/>
<dbReference type="GO" id="GO:0005524">
    <property type="term" value="F:ATP binding"/>
    <property type="evidence" value="ECO:0007669"/>
    <property type="project" value="UniProtKB-KW"/>
</dbReference>
<evidence type="ECO:0000256" key="4">
    <source>
        <dbReference type="ARBA" id="ARBA00022777"/>
    </source>
</evidence>
<evidence type="ECO:0000256" key="6">
    <source>
        <dbReference type="SAM" id="MobiDB-lite"/>
    </source>
</evidence>
<organism evidence="7 8">
    <name type="scientific">Canna indica</name>
    <name type="common">Indian-shot</name>
    <dbReference type="NCBI Taxonomy" id="4628"/>
    <lineage>
        <taxon>Eukaryota</taxon>
        <taxon>Viridiplantae</taxon>
        <taxon>Streptophyta</taxon>
        <taxon>Embryophyta</taxon>
        <taxon>Tracheophyta</taxon>
        <taxon>Spermatophyta</taxon>
        <taxon>Magnoliopsida</taxon>
        <taxon>Liliopsida</taxon>
        <taxon>Zingiberales</taxon>
        <taxon>Cannaceae</taxon>
        <taxon>Canna</taxon>
    </lineage>
</organism>
<reference evidence="7 8" key="1">
    <citation type="submission" date="2023-10" db="EMBL/GenBank/DDBJ databases">
        <title>Chromosome-scale genome assembly provides insights into flower coloration mechanisms of Canna indica.</title>
        <authorList>
            <person name="Li C."/>
        </authorList>
    </citation>
    <scope>NUCLEOTIDE SEQUENCE [LARGE SCALE GENOMIC DNA]</scope>
    <source>
        <tissue evidence="7">Flower</tissue>
    </source>
</reference>
<sequence length="283" mass="31641">MIATTAVEKKQSAEAEGEMWAPTAAAAGGISGEEAVSARLCRSSSFPQATNASFLLSLSTPKMNGGKARVSQRACGGRSKTSRRSASVRQTIQNIKEIARTVDGEVQDSEGVGLQVEDDITDEVHLYNSPEDQLEVFDLRIIHRKNRTGCEEHKEFPIVLKSIVAGRYYIMKYLGSAAFSEVVQAHDLHTRMDVCLKIIKNDKDFFDQSLDEIKLLKYVNKHDPSDEHCAFMTTSIIRSVPSIFIYYLQHIVKHWMLCLLKVSPNHSHVMMDKDANSEMDSET</sequence>
<gene>
    <name evidence="7" type="ORF">Cni_G22019</name>
</gene>
<keyword evidence="4 7" id="KW-0418">Kinase</keyword>
<evidence type="ECO:0000256" key="2">
    <source>
        <dbReference type="ARBA" id="ARBA00022679"/>
    </source>
</evidence>
<dbReference type="PANTHER" id="PTHR24058:SF113">
    <property type="entry name" value="HYPOTHETICAL SER-THR PROTEIN KINASE"/>
    <property type="match status" value="1"/>
</dbReference>
<dbReference type="AlphaFoldDB" id="A0AAQ3KRY7"/>
<protein>
    <submittedName>
        <fullName evidence="7">Serine/threonine-protein kinase spk-1-like isoform X2</fullName>
    </submittedName>
</protein>
<dbReference type="PANTHER" id="PTHR24058">
    <property type="entry name" value="DUAL SPECIFICITY PROTEIN KINASE"/>
    <property type="match status" value="1"/>
</dbReference>
<accession>A0AAQ3KRY7</accession>
<keyword evidence="5" id="KW-0067">ATP-binding</keyword>
<dbReference type="InterPro" id="IPR050494">
    <property type="entry name" value="Ser_Thr_dual-spec_kinase"/>
</dbReference>
<dbReference type="Proteomes" id="UP001327560">
    <property type="component" value="Chromosome 7"/>
</dbReference>
<evidence type="ECO:0000256" key="1">
    <source>
        <dbReference type="ARBA" id="ARBA00022527"/>
    </source>
</evidence>
<keyword evidence="2" id="KW-0808">Transferase</keyword>
<name>A0AAQ3KRY7_9LILI</name>
<dbReference type="InterPro" id="IPR011009">
    <property type="entry name" value="Kinase-like_dom_sf"/>
</dbReference>
<dbReference type="GO" id="GO:0004674">
    <property type="term" value="F:protein serine/threonine kinase activity"/>
    <property type="evidence" value="ECO:0007669"/>
    <property type="project" value="UniProtKB-KW"/>
</dbReference>
<evidence type="ECO:0000313" key="7">
    <source>
        <dbReference type="EMBL" id="WOL13250.1"/>
    </source>
</evidence>
<keyword evidence="3" id="KW-0547">Nucleotide-binding</keyword>
<keyword evidence="8" id="KW-1185">Reference proteome</keyword>
<evidence type="ECO:0000256" key="3">
    <source>
        <dbReference type="ARBA" id="ARBA00022741"/>
    </source>
</evidence>
<evidence type="ECO:0000256" key="5">
    <source>
        <dbReference type="ARBA" id="ARBA00022840"/>
    </source>
</evidence>
<evidence type="ECO:0000313" key="8">
    <source>
        <dbReference type="Proteomes" id="UP001327560"/>
    </source>
</evidence>
<feature type="region of interest" description="Disordered" evidence="6">
    <location>
        <begin position="65"/>
        <end position="87"/>
    </location>
</feature>